<reference evidence="2" key="1">
    <citation type="submission" date="2021-12" db="EMBL/GenBank/DDBJ databases">
        <title>Comparative genomics, transcriptomics and evolutionary studies reveal genomic signatures of adaptation to plant cell wall in hemibiotrophic fungi.</title>
        <authorList>
            <consortium name="DOE Joint Genome Institute"/>
            <person name="Baroncelli R."/>
            <person name="Diaz J.F."/>
            <person name="Benocci T."/>
            <person name="Peng M."/>
            <person name="Battaglia E."/>
            <person name="Haridas S."/>
            <person name="Andreopoulos W."/>
            <person name="Labutti K."/>
            <person name="Pangilinan J."/>
            <person name="Floch G.L."/>
            <person name="Makela M.R."/>
            <person name="Henrissat B."/>
            <person name="Grigoriev I.V."/>
            <person name="Crouch J.A."/>
            <person name="De Vries R.P."/>
            <person name="Sukno S.A."/>
            <person name="Thon M.R."/>
        </authorList>
    </citation>
    <scope>NUCLEOTIDE SEQUENCE</scope>
    <source>
        <strain evidence="2">CBS 112980</strain>
    </source>
</reference>
<dbReference type="EMBL" id="JAHMHS010000025">
    <property type="protein sequence ID" value="KAK1727334.1"/>
    <property type="molecule type" value="Genomic_DNA"/>
</dbReference>
<proteinExistence type="predicted"/>
<protein>
    <submittedName>
        <fullName evidence="2">Uncharacterized protein</fullName>
    </submittedName>
</protein>
<dbReference type="GO" id="GO:0006364">
    <property type="term" value="P:rRNA processing"/>
    <property type="evidence" value="ECO:0007669"/>
    <property type="project" value="InterPro"/>
</dbReference>
<dbReference type="InterPro" id="IPR013241">
    <property type="entry name" value="RNase_P_Pop3"/>
</dbReference>
<gene>
    <name evidence="2" type="ORF">BDZ83DRAFT_572625</name>
</gene>
<dbReference type="PANTHER" id="PTHR28272:SF1">
    <property type="entry name" value="RIBONUCLEASES P_MRP PROTEIN SUBUNIT POP3"/>
    <property type="match status" value="1"/>
</dbReference>
<dbReference type="GO" id="GO:0008033">
    <property type="term" value="P:tRNA processing"/>
    <property type="evidence" value="ECO:0007669"/>
    <property type="project" value="InterPro"/>
</dbReference>
<dbReference type="GO" id="GO:0034965">
    <property type="term" value="P:intronic box C/D snoRNA processing"/>
    <property type="evidence" value="ECO:0007669"/>
    <property type="project" value="TreeGrafter"/>
</dbReference>
<dbReference type="PANTHER" id="PTHR28272">
    <property type="entry name" value="RIBONUCLEASES P/MRP PROTEIN SUBUNIT POP3"/>
    <property type="match status" value="1"/>
</dbReference>
<dbReference type="Proteomes" id="UP001244207">
    <property type="component" value="Unassembled WGS sequence"/>
</dbReference>
<feature type="region of interest" description="Disordered" evidence="1">
    <location>
        <begin position="45"/>
        <end position="85"/>
    </location>
</feature>
<evidence type="ECO:0000313" key="2">
    <source>
        <dbReference type="EMBL" id="KAK1727334.1"/>
    </source>
</evidence>
<sequence>MANQVRKKLVHSVDTPFSAVQWPEVTFEDQDTILELLCSLLTPLGQHRQRHVKPSEGKRAAKRKRKEEGATGKEPKKSERPPLPEIASFVDVGLASITRNLERLASTQQGSGPDTDGSSTTAATPAPYALIFVARSGQSSAFNCQLPQMVAVASNTSATAPATRLVGYSKPCAEKLSAAVGIPRVSSIAIRVGAPMSKALIDYVQKHVSPIHVTWLDEAKDAVYRSTQLKVEEKMIPAKKSGKA</sequence>
<name>A0AAD8XGQ3_GLOAC</name>
<evidence type="ECO:0000313" key="3">
    <source>
        <dbReference type="Proteomes" id="UP001244207"/>
    </source>
</evidence>
<feature type="compositionally biased region" description="Basic and acidic residues" evidence="1">
    <location>
        <begin position="66"/>
        <end position="82"/>
    </location>
</feature>
<accession>A0AAD8XGQ3</accession>
<dbReference type="GO" id="GO:0005655">
    <property type="term" value="C:nucleolar ribonuclease P complex"/>
    <property type="evidence" value="ECO:0007669"/>
    <property type="project" value="TreeGrafter"/>
</dbReference>
<dbReference type="AlphaFoldDB" id="A0AAD8XGQ3"/>
<dbReference type="GO" id="GO:0000172">
    <property type="term" value="C:ribonuclease MRP complex"/>
    <property type="evidence" value="ECO:0007669"/>
    <property type="project" value="TreeGrafter"/>
</dbReference>
<dbReference type="GO" id="GO:0004526">
    <property type="term" value="F:ribonuclease P activity"/>
    <property type="evidence" value="ECO:0007669"/>
    <property type="project" value="TreeGrafter"/>
</dbReference>
<keyword evidence="3" id="KW-1185">Reference proteome</keyword>
<dbReference type="GeneID" id="85388431"/>
<comment type="caution">
    <text evidence="2">The sequence shown here is derived from an EMBL/GenBank/DDBJ whole genome shotgun (WGS) entry which is preliminary data.</text>
</comment>
<evidence type="ECO:0000256" key="1">
    <source>
        <dbReference type="SAM" id="MobiDB-lite"/>
    </source>
</evidence>
<dbReference type="RefSeq" id="XP_060367389.1">
    <property type="nucleotide sequence ID" value="XM_060504532.1"/>
</dbReference>
<dbReference type="Pfam" id="PF08228">
    <property type="entry name" value="RNase_P_pop3"/>
    <property type="match status" value="1"/>
</dbReference>
<dbReference type="GO" id="GO:0005829">
    <property type="term" value="C:cytosol"/>
    <property type="evidence" value="ECO:0007669"/>
    <property type="project" value="TreeGrafter"/>
</dbReference>
<organism evidence="2 3">
    <name type="scientific">Glomerella acutata</name>
    <name type="common">Colletotrichum acutatum</name>
    <dbReference type="NCBI Taxonomy" id="27357"/>
    <lineage>
        <taxon>Eukaryota</taxon>
        <taxon>Fungi</taxon>
        <taxon>Dikarya</taxon>
        <taxon>Ascomycota</taxon>
        <taxon>Pezizomycotina</taxon>
        <taxon>Sordariomycetes</taxon>
        <taxon>Hypocreomycetidae</taxon>
        <taxon>Glomerellales</taxon>
        <taxon>Glomerellaceae</taxon>
        <taxon>Colletotrichum</taxon>
        <taxon>Colletotrichum acutatum species complex</taxon>
    </lineage>
</organism>
<dbReference type="GO" id="GO:0000171">
    <property type="term" value="F:ribonuclease MRP activity"/>
    <property type="evidence" value="ECO:0007669"/>
    <property type="project" value="TreeGrafter"/>
</dbReference>